<evidence type="ECO:0000313" key="3">
    <source>
        <dbReference type="EMBL" id="KJA24849.1"/>
    </source>
</evidence>
<gene>
    <name evidence="3" type="ORF">HYPSUDRAFT_183143</name>
</gene>
<feature type="compositionally biased region" description="Polar residues" evidence="1">
    <location>
        <begin position="328"/>
        <end position="355"/>
    </location>
</feature>
<evidence type="ECO:0008006" key="5">
    <source>
        <dbReference type="Google" id="ProtNLM"/>
    </source>
</evidence>
<accession>A0A0D2P1P3</accession>
<feature type="region of interest" description="Disordered" evidence="1">
    <location>
        <begin position="325"/>
        <end position="374"/>
    </location>
</feature>
<feature type="transmembrane region" description="Helical" evidence="2">
    <location>
        <begin position="130"/>
        <end position="153"/>
    </location>
</feature>
<evidence type="ECO:0000313" key="4">
    <source>
        <dbReference type="Proteomes" id="UP000054270"/>
    </source>
</evidence>
<proteinExistence type="predicted"/>
<feature type="compositionally biased region" description="Basic and acidic residues" evidence="1">
    <location>
        <begin position="359"/>
        <end position="374"/>
    </location>
</feature>
<keyword evidence="2" id="KW-1133">Transmembrane helix</keyword>
<feature type="transmembrane region" description="Helical" evidence="2">
    <location>
        <begin position="104"/>
        <end position="123"/>
    </location>
</feature>
<feature type="transmembrane region" description="Helical" evidence="2">
    <location>
        <begin position="232"/>
        <end position="248"/>
    </location>
</feature>
<keyword evidence="2" id="KW-0812">Transmembrane</keyword>
<keyword evidence="2" id="KW-0472">Membrane</keyword>
<dbReference type="AlphaFoldDB" id="A0A0D2P1P3"/>
<dbReference type="EMBL" id="KN817534">
    <property type="protein sequence ID" value="KJA24849.1"/>
    <property type="molecule type" value="Genomic_DNA"/>
</dbReference>
<dbReference type="Proteomes" id="UP000054270">
    <property type="component" value="Unassembled WGS sequence"/>
</dbReference>
<dbReference type="OMA" id="ITNAMAC"/>
<organism evidence="3 4">
    <name type="scientific">Hypholoma sublateritium (strain FD-334 SS-4)</name>
    <dbReference type="NCBI Taxonomy" id="945553"/>
    <lineage>
        <taxon>Eukaryota</taxon>
        <taxon>Fungi</taxon>
        <taxon>Dikarya</taxon>
        <taxon>Basidiomycota</taxon>
        <taxon>Agaricomycotina</taxon>
        <taxon>Agaricomycetes</taxon>
        <taxon>Agaricomycetidae</taxon>
        <taxon>Agaricales</taxon>
        <taxon>Agaricineae</taxon>
        <taxon>Strophariaceae</taxon>
        <taxon>Hypholoma</taxon>
    </lineage>
</organism>
<dbReference type="OrthoDB" id="3038990at2759"/>
<evidence type="ECO:0000256" key="2">
    <source>
        <dbReference type="SAM" id="Phobius"/>
    </source>
</evidence>
<feature type="transmembrane region" description="Helical" evidence="2">
    <location>
        <begin position="63"/>
        <end position="84"/>
    </location>
</feature>
<reference evidence="4" key="1">
    <citation type="submission" date="2014-04" db="EMBL/GenBank/DDBJ databases">
        <title>Evolutionary Origins and Diversification of the Mycorrhizal Mutualists.</title>
        <authorList>
            <consortium name="DOE Joint Genome Institute"/>
            <consortium name="Mycorrhizal Genomics Consortium"/>
            <person name="Kohler A."/>
            <person name="Kuo A."/>
            <person name="Nagy L.G."/>
            <person name="Floudas D."/>
            <person name="Copeland A."/>
            <person name="Barry K.W."/>
            <person name="Cichocki N."/>
            <person name="Veneault-Fourrey C."/>
            <person name="LaButti K."/>
            <person name="Lindquist E.A."/>
            <person name="Lipzen A."/>
            <person name="Lundell T."/>
            <person name="Morin E."/>
            <person name="Murat C."/>
            <person name="Riley R."/>
            <person name="Ohm R."/>
            <person name="Sun H."/>
            <person name="Tunlid A."/>
            <person name="Henrissat B."/>
            <person name="Grigoriev I.V."/>
            <person name="Hibbett D.S."/>
            <person name="Martin F."/>
        </authorList>
    </citation>
    <scope>NUCLEOTIDE SEQUENCE [LARGE SCALE GENOMIC DNA]</scope>
    <source>
        <strain evidence="4">FD-334 SS-4</strain>
    </source>
</reference>
<evidence type="ECO:0000256" key="1">
    <source>
        <dbReference type="SAM" id="MobiDB-lite"/>
    </source>
</evidence>
<feature type="transmembrane region" description="Helical" evidence="2">
    <location>
        <begin position="173"/>
        <end position="196"/>
    </location>
</feature>
<name>A0A0D2P1P3_HYPSF</name>
<keyword evidence="4" id="KW-1185">Reference proteome</keyword>
<protein>
    <recommendedName>
        <fullName evidence="5">Glucose receptor Git3 N-terminal domain-containing protein</fullName>
    </recommendedName>
</protein>
<sequence>MAANATDVPQILNPDTPLAFLTPEEAYQTSVSIYVLAGSLGVLLWDVLDNVTADFKIVFRSRFTLSTAAFLGSRIGSLGYVIASNIFETAPTGNCAHFETITDAFYPISLGCSALLFFFRLRAIYNRDRIVVGFFFILWCGLLTCTIFIPAGILGGNIGTTKYCVDEDVPNSAYAAIIAPLVHDTLVFIAISWRLVQNARVEGDFKENLQVAMFGKYLPAFSKGLLLDGQRYYLITLISNLVTVVMVFDTSVPIPMRSMCATPNIVLTNIMACRVYRRTRAGLFRETEISTTAVSAKHRKPGPVAVYTSSTKATDPPFRVDIELPNRAHSQPSNISSHPSDGSKTYEGSLSSDAVPQSRKNDYPRSFVDLEKGA</sequence>
<feature type="transmembrane region" description="Helical" evidence="2">
    <location>
        <begin position="31"/>
        <end position="51"/>
    </location>
</feature>